<name>A0A3B0YNT8_9ZZZZ</name>
<dbReference type="SUPFAM" id="SSF53098">
    <property type="entry name" value="Ribonuclease H-like"/>
    <property type="match status" value="1"/>
</dbReference>
<gene>
    <name evidence="2" type="ORF">MNBD_GAMMA12-2283</name>
</gene>
<organism evidence="2">
    <name type="scientific">hydrothermal vent metagenome</name>
    <dbReference type="NCBI Taxonomy" id="652676"/>
    <lineage>
        <taxon>unclassified sequences</taxon>
        <taxon>metagenomes</taxon>
        <taxon>ecological metagenomes</taxon>
    </lineage>
</organism>
<dbReference type="Gene3D" id="3.30.420.10">
    <property type="entry name" value="Ribonuclease H-like superfamily/Ribonuclease H"/>
    <property type="match status" value="1"/>
</dbReference>
<protein>
    <submittedName>
        <fullName evidence="2">Transposase InsO for insertion sequence element IS911</fullName>
    </submittedName>
</protein>
<dbReference type="AlphaFoldDB" id="A0A3B0YNT8"/>
<dbReference type="PROSITE" id="PS50994">
    <property type="entry name" value="INTEGRASE"/>
    <property type="match status" value="1"/>
</dbReference>
<feature type="domain" description="Integrase catalytic" evidence="1">
    <location>
        <begin position="72"/>
        <end position="235"/>
    </location>
</feature>
<dbReference type="PANTHER" id="PTHR46889">
    <property type="entry name" value="TRANSPOSASE INSF FOR INSERTION SEQUENCE IS3B-RELATED"/>
    <property type="match status" value="1"/>
</dbReference>
<reference evidence="2" key="1">
    <citation type="submission" date="2018-06" db="EMBL/GenBank/DDBJ databases">
        <authorList>
            <person name="Zhirakovskaya E."/>
        </authorList>
    </citation>
    <scope>NUCLEOTIDE SEQUENCE</scope>
</reference>
<dbReference type="EMBL" id="UOFL01000134">
    <property type="protein sequence ID" value="VAW77743.1"/>
    <property type="molecule type" value="Genomic_DNA"/>
</dbReference>
<evidence type="ECO:0000259" key="1">
    <source>
        <dbReference type="PROSITE" id="PS50994"/>
    </source>
</evidence>
<dbReference type="InterPro" id="IPR048020">
    <property type="entry name" value="Transpos_IS3"/>
</dbReference>
<dbReference type="InterPro" id="IPR036397">
    <property type="entry name" value="RNaseH_sf"/>
</dbReference>
<dbReference type="GO" id="GO:0003676">
    <property type="term" value="F:nucleic acid binding"/>
    <property type="evidence" value="ECO:0007669"/>
    <property type="project" value="InterPro"/>
</dbReference>
<accession>A0A3B0YNT8</accession>
<dbReference type="InterPro" id="IPR012337">
    <property type="entry name" value="RNaseH-like_sf"/>
</dbReference>
<dbReference type="Pfam" id="PF00665">
    <property type="entry name" value="rve"/>
    <property type="match status" value="1"/>
</dbReference>
<dbReference type="PANTHER" id="PTHR46889:SF4">
    <property type="entry name" value="TRANSPOSASE INSO FOR INSERTION SEQUENCE ELEMENT IS911B-RELATED"/>
    <property type="match status" value="1"/>
</dbReference>
<evidence type="ECO:0000313" key="2">
    <source>
        <dbReference type="EMBL" id="VAW77743.1"/>
    </source>
</evidence>
<dbReference type="NCBIfam" id="NF033516">
    <property type="entry name" value="transpos_IS3"/>
    <property type="match status" value="1"/>
</dbReference>
<proteinExistence type="predicted"/>
<dbReference type="InterPro" id="IPR050900">
    <property type="entry name" value="Transposase_IS3/IS150/IS904"/>
</dbReference>
<dbReference type="GO" id="GO:0015074">
    <property type="term" value="P:DNA integration"/>
    <property type="evidence" value="ECO:0007669"/>
    <property type="project" value="InterPro"/>
</dbReference>
<dbReference type="InterPro" id="IPR001584">
    <property type="entry name" value="Integrase_cat-core"/>
</dbReference>
<sequence length="245" mass="28217">MVKAIFSQSNGSAGARTIAEIATTRGLPLSRYRSGRLMKACNLVSCQPPKHTYRKAHREHVSIPNYLDREFTVAAPNKVWCGDVTFIWIDKRWAYLAIVMDLFSRKPVGWAMSFSPDSNLTCKALEMAFKKREGPKGVMFHSDQGCHYTSQQFRQTLWRYQIKQSMSRRGNCWDNAPMERFFRSLKTEWVPRTGYQCFTKAKNAIINYILGYYSQVRPHTNNGGVTPNLAESNYWIAYNSVAKKT</sequence>